<dbReference type="GO" id="GO:0003839">
    <property type="term" value="F:gamma-glutamylcyclotransferase activity"/>
    <property type="evidence" value="ECO:0007669"/>
    <property type="project" value="InterPro"/>
</dbReference>
<dbReference type="CDD" id="cd06661">
    <property type="entry name" value="GGCT_like"/>
    <property type="match status" value="1"/>
</dbReference>
<dbReference type="GO" id="GO:0016740">
    <property type="term" value="F:transferase activity"/>
    <property type="evidence" value="ECO:0007669"/>
    <property type="project" value="UniProtKB-KW"/>
</dbReference>
<sequence length="275" mass="30793">MIPYFGYGSNMDLVSMRAKGVEPLRSQRASLRGWRLHFNVEHFFPHEGGMGNIVATGNPSDRVEGVLHLCRQSDLRALDKVEAYGIGYDRKEVLVETADGRAEALAYVGLPDSINDGCLPTRRYLNILMRGAKAAGVDSEYLENLAGLEVLPPPGLPMWRPPRQGAPNFSEKDLASRPKMTALAGAVFDMSSCRPRHRILWDWFGGRDVTLFHLRRLDTSDGSETLDDVAAGRLTQWQRQYLTDYLHAFSQEYEYVGNLLRNDAASCDKGREVTS</sequence>
<feature type="binding site" evidence="3">
    <location>
        <begin position="4"/>
        <end position="9"/>
    </location>
    <ligand>
        <name>substrate</name>
    </ligand>
</feature>
<dbReference type="Gene3D" id="3.10.120.10">
    <property type="entry name" value="Cytochrome b5-like heme/steroid binding domain"/>
    <property type="match status" value="1"/>
</dbReference>
<name>A0A7X3LVE2_9HYPH</name>
<dbReference type="InterPro" id="IPR036568">
    <property type="entry name" value="GGCT-like_sf"/>
</dbReference>
<keyword evidence="6" id="KW-1185">Reference proteome</keyword>
<proteinExistence type="predicted"/>
<dbReference type="EMBL" id="WUMV01000006">
    <property type="protein sequence ID" value="MXN65809.1"/>
    <property type="molecule type" value="Genomic_DNA"/>
</dbReference>
<dbReference type="RefSeq" id="WP_160776060.1">
    <property type="nucleotide sequence ID" value="NZ_WUMV01000006.1"/>
</dbReference>
<accession>A0A7X3LVE2</accession>
<dbReference type="Gene3D" id="3.10.490.10">
    <property type="entry name" value="Gamma-glutamyl cyclotransferase-like"/>
    <property type="match status" value="1"/>
</dbReference>
<evidence type="ECO:0000259" key="4">
    <source>
        <dbReference type="Pfam" id="PF06094"/>
    </source>
</evidence>
<evidence type="ECO:0000256" key="2">
    <source>
        <dbReference type="PIRSR" id="PIRSR617939-1"/>
    </source>
</evidence>
<evidence type="ECO:0000313" key="5">
    <source>
        <dbReference type="EMBL" id="MXN65809.1"/>
    </source>
</evidence>
<dbReference type="InterPro" id="IPR013024">
    <property type="entry name" value="GGCT-like"/>
</dbReference>
<dbReference type="SUPFAM" id="SSF110857">
    <property type="entry name" value="Gamma-glutamyl cyclotransferase-like"/>
    <property type="match status" value="1"/>
</dbReference>
<dbReference type="PANTHER" id="PTHR12935">
    <property type="entry name" value="GAMMA-GLUTAMYLCYCLOTRANSFERASE"/>
    <property type="match status" value="1"/>
</dbReference>
<keyword evidence="1" id="KW-0456">Lyase</keyword>
<dbReference type="InterPro" id="IPR036400">
    <property type="entry name" value="Cyt_B5-like_heme/steroid_sf"/>
</dbReference>
<evidence type="ECO:0000256" key="3">
    <source>
        <dbReference type="PIRSR" id="PIRSR617939-2"/>
    </source>
</evidence>
<evidence type="ECO:0000313" key="6">
    <source>
        <dbReference type="Proteomes" id="UP000433101"/>
    </source>
</evidence>
<comment type="caution">
    <text evidence="5">The sequence shown here is derived from an EMBL/GenBank/DDBJ whole genome shotgun (WGS) entry which is preliminary data.</text>
</comment>
<protein>
    <submittedName>
        <fullName evidence="5">Gamma-glutamylcyclotransferase</fullName>
    </submittedName>
</protein>
<dbReference type="InterPro" id="IPR017939">
    <property type="entry name" value="G-Glutamylcylcotransferase"/>
</dbReference>
<organism evidence="5 6">
    <name type="scientific">Stappia sediminis</name>
    <dbReference type="NCBI Taxonomy" id="2692190"/>
    <lineage>
        <taxon>Bacteria</taxon>
        <taxon>Pseudomonadati</taxon>
        <taxon>Pseudomonadota</taxon>
        <taxon>Alphaproteobacteria</taxon>
        <taxon>Hyphomicrobiales</taxon>
        <taxon>Stappiaceae</taxon>
        <taxon>Stappia</taxon>
    </lineage>
</organism>
<feature type="domain" description="Gamma-glutamylcyclotransferase AIG2-like" evidence="4">
    <location>
        <begin position="4"/>
        <end position="109"/>
    </location>
</feature>
<dbReference type="InterPro" id="IPR009288">
    <property type="entry name" value="AIG2-like_dom"/>
</dbReference>
<reference evidence="5 6" key="1">
    <citation type="submission" date="2019-12" db="EMBL/GenBank/DDBJ databases">
        <authorList>
            <person name="Li M."/>
        </authorList>
    </citation>
    <scope>NUCLEOTIDE SEQUENCE [LARGE SCALE GENOMIC DNA]</scope>
    <source>
        <strain evidence="5 6">GBMRC 2046</strain>
    </source>
</reference>
<feature type="active site" description="Proton acceptor" evidence="2">
    <location>
        <position position="82"/>
    </location>
</feature>
<dbReference type="AlphaFoldDB" id="A0A7X3LVE2"/>
<keyword evidence="5" id="KW-0808">Transferase</keyword>
<evidence type="ECO:0000256" key="1">
    <source>
        <dbReference type="ARBA" id="ARBA00023239"/>
    </source>
</evidence>
<dbReference type="Pfam" id="PF06094">
    <property type="entry name" value="GGACT"/>
    <property type="match status" value="1"/>
</dbReference>
<dbReference type="Proteomes" id="UP000433101">
    <property type="component" value="Unassembled WGS sequence"/>
</dbReference>
<gene>
    <name evidence="5" type="ORF">GR183_12920</name>
</gene>
<feature type="binding site" evidence="3">
    <location>
        <position position="124"/>
    </location>
    <ligand>
        <name>substrate</name>
    </ligand>
</feature>
<dbReference type="PANTHER" id="PTHR12935:SF0">
    <property type="entry name" value="GAMMA-GLUTAMYLCYCLOTRANSFERASE"/>
    <property type="match status" value="1"/>
</dbReference>